<dbReference type="Proteomes" id="UP000053144">
    <property type="component" value="Chromosome 1"/>
</dbReference>
<organism evidence="1 2">
    <name type="scientific">Phaseolus angularis</name>
    <name type="common">Azuki bean</name>
    <name type="synonym">Vigna angularis</name>
    <dbReference type="NCBI Taxonomy" id="3914"/>
    <lineage>
        <taxon>Eukaryota</taxon>
        <taxon>Viridiplantae</taxon>
        <taxon>Streptophyta</taxon>
        <taxon>Embryophyta</taxon>
        <taxon>Tracheophyta</taxon>
        <taxon>Spermatophyta</taxon>
        <taxon>Magnoliopsida</taxon>
        <taxon>eudicotyledons</taxon>
        <taxon>Gunneridae</taxon>
        <taxon>Pentapetalae</taxon>
        <taxon>rosids</taxon>
        <taxon>fabids</taxon>
        <taxon>Fabales</taxon>
        <taxon>Fabaceae</taxon>
        <taxon>Papilionoideae</taxon>
        <taxon>50 kb inversion clade</taxon>
        <taxon>NPAAA clade</taxon>
        <taxon>indigoferoid/millettioid clade</taxon>
        <taxon>Phaseoleae</taxon>
        <taxon>Vigna</taxon>
    </lineage>
</organism>
<gene>
    <name evidence="1" type="ORF">LR48_Vigan01g266900</name>
</gene>
<protein>
    <submittedName>
        <fullName evidence="1">Uncharacterized protein</fullName>
    </submittedName>
</protein>
<sequence>MDLQEMEEARKAYMAAVAITKERQDEESIGKKSILLVFNIYYHLLPPPPITYHFQRKSIKIDMDKQKTQIVKKTHILPLCYKLGQET</sequence>
<proteinExistence type="predicted"/>
<accession>A0A0L9TR99</accession>
<dbReference type="AlphaFoldDB" id="A0A0L9TR99"/>
<reference evidence="2" key="1">
    <citation type="journal article" date="2015" name="Proc. Natl. Acad. Sci. U.S.A.">
        <title>Genome sequencing of adzuki bean (Vigna angularis) provides insight into high starch and low fat accumulation and domestication.</title>
        <authorList>
            <person name="Yang K."/>
            <person name="Tian Z."/>
            <person name="Chen C."/>
            <person name="Luo L."/>
            <person name="Zhao B."/>
            <person name="Wang Z."/>
            <person name="Yu L."/>
            <person name="Li Y."/>
            <person name="Sun Y."/>
            <person name="Li W."/>
            <person name="Chen Y."/>
            <person name="Li Y."/>
            <person name="Zhang Y."/>
            <person name="Ai D."/>
            <person name="Zhao J."/>
            <person name="Shang C."/>
            <person name="Ma Y."/>
            <person name="Wu B."/>
            <person name="Wang M."/>
            <person name="Gao L."/>
            <person name="Sun D."/>
            <person name="Zhang P."/>
            <person name="Guo F."/>
            <person name="Wang W."/>
            <person name="Li Y."/>
            <person name="Wang J."/>
            <person name="Varshney R.K."/>
            <person name="Wang J."/>
            <person name="Ling H.Q."/>
            <person name="Wan P."/>
        </authorList>
    </citation>
    <scope>NUCLEOTIDE SEQUENCE</scope>
    <source>
        <strain evidence="2">cv. Jingnong 6</strain>
    </source>
</reference>
<evidence type="ECO:0000313" key="1">
    <source>
        <dbReference type="EMBL" id="KOM33113.1"/>
    </source>
</evidence>
<dbReference type="Gramene" id="KOM33113">
    <property type="protein sequence ID" value="KOM33113"/>
    <property type="gene ID" value="LR48_Vigan01g266900"/>
</dbReference>
<dbReference type="EMBL" id="CM003371">
    <property type="protein sequence ID" value="KOM33113.1"/>
    <property type="molecule type" value="Genomic_DNA"/>
</dbReference>
<evidence type="ECO:0000313" key="2">
    <source>
        <dbReference type="Proteomes" id="UP000053144"/>
    </source>
</evidence>
<name>A0A0L9TR99_PHAAN</name>